<dbReference type="PROSITE" id="PS50011">
    <property type="entry name" value="PROTEIN_KINASE_DOM"/>
    <property type="match status" value="1"/>
</dbReference>
<dbReference type="SUPFAM" id="SSF56112">
    <property type="entry name" value="Protein kinase-like (PK-like)"/>
    <property type="match status" value="1"/>
</dbReference>
<gene>
    <name evidence="2" type="ORF">BT67DRAFT_440109</name>
</gene>
<accession>A0AAN6UMV8</accession>
<sequence>MPSLHPPLPTKHIDVLEMNEAFEEVDGSFKFTGTLVVYKTGDSLHHALSTARHSSLSEVKLEHLNNDVPIPISAYCPLFPSGFTYAPDPPPQNCHIKKPRLISYDRICQGSQPYYIAESVLLEAAVCELLKQHPHPNIATYLGCQVADGRITGLCFVGYYRTLMEEVNPGGLMKRKSRSDCQRSKDYSRVLAGIESGIKHLHALGLVHNDINPSNIMLDGDEAVIIDFGSCRRAGESLEGAGRTYEWYDEEVDTALPQNDLDALEEIRIWLGDSSKPFQFVE</sequence>
<evidence type="ECO:0000313" key="3">
    <source>
        <dbReference type="Proteomes" id="UP001304895"/>
    </source>
</evidence>
<dbReference type="PANTHER" id="PTHR48011:SF4">
    <property type="entry name" value="MITOGEN-ACTIVATED PROTEIN KINASE KINASE KINASE 19"/>
    <property type="match status" value="1"/>
</dbReference>
<dbReference type="Pfam" id="PF00069">
    <property type="entry name" value="Pkinase"/>
    <property type="match status" value="1"/>
</dbReference>
<dbReference type="PANTHER" id="PTHR48011">
    <property type="entry name" value="CCR4-NOT TRANSCRIPTIONAL COMPLEX SUBUNIT CAF120-RELATED"/>
    <property type="match status" value="1"/>
</dbReference>
<dbReference type="InterPro" id="IPR052751">
    <property type="entry name" value="Plant_MAPKKK"/>
</dbReference>
<organism evidence="2 3">
    <name type="scientific">Trichocladium antarcticum</name>
    <dbReference type="NCBI Taxonomy" id="1450529"/>
    <lineage>
        <taxon>Eukaryota</taxon>
        <taxon>Fungi</taxon>
        <taxon>Dikarya</taxon>
        <taxon>Ascomycota</taxon>
        <taxon>Pezizomycotina</taxon>
        <taxon>Sordariomycetes</taxon>
        <taxon>Sordariomycetidae</taxon>
        <taxon>Sordariales</taxon>
        <taxon>Chaetomiaceae</taxon>
        <taxon>Trichocladium</taxon>
    </lineage>
</organism>
<comment type="caution">
    <text evidence="2">The sequence shown here is derived from an EMBL/GenBank/DDBJ whole genome shotgun (WGS) entry which is preliminary data.</text>
</comment>
<reference evidence="2" key="1">
    <citation type="journal article" date="2023" name="Mol. Phylogenet. Evol.">
        <title>Genome-scale phylogeny and comparative genomics of the fungal order Sordariales.</title>
        <authorList>
            <person name="Hensen N."/>
            <person name="Bonometti L."/>
            <person name="Westerberg I."/>
            <person name="Brannstrom I.O."/>
            <person name="Guillou S."/>
            <person name="Cros-Aarteil S."/>
            <person name="Calhoun S."/>
            <person name="Haridas S."/>
            <person name="Kuo A."/>
            <person name="Mondo S."/>
            <person name="Pangilinan J."/>
            <person name="Riley R."/>
            <person name="LaButti K."/>
            <person name="Andreopoulos B."/>
            <person name="Lipzen A."/>
            <person name="Chen C."/>
            <person name="Yan M."/>
            <person name="Daum C."/>
            <person name="Ng V."/>
            <person name="Clum A."/>
            <person name="Steindorff A."/>
            <person name="Ohm R.A."/>
            <person name="Martin F."/>
            <person name="Silar P."/>
            <person name="Natvig D.O."/>
            <person name="Lalanne C."/>
            <person name="Gautier V."/>
            <person name="Ament-Velasquez S.L."/>
            <person name="Kruys A."/>
            <person name="Hutchinson M.I."/>
            <person name="Powell A.J."/>
            <person name="Barry K."/>
            <person name="Miller A.N."/>
            <person name="Grigoriev I.V."/>
            <person name="Debuchy R."/>
            <person name="Gladieux P."/>
            <person name="Hiltunen Thoren M."/>
            <person name="Johannesson H."/>
        </authorList>
    </citation>
    <scope>NUCLEOTIDE SEQUENCE</scope>
    <source>
        <strain evidence="2">CBS 123565</strain>
    </source>
</reference>
<dbReference type="Proteomes" id="UP001304895">
    <property type="component" value="Unassembled WGS sequence"/>
</dbReference>
<evidence type="ECO:0000313" key="2">
    <source>
        <dbReference type="EMBL" id="KAK4135977.1"/>
    </source>
</evidence>
<dbReference type="EMBL" id="MU853404">
    <property type="protein sequence ID" value="KAK4135977.1"/>
    <property type="molecule type" value="Genomic_DNA"/>
</dbReference>
<name>A0AAN6UMV8_9PEZI</name>
<dbReference type="GO" id="GO:0005524">
    <property type="term" value="F:ATP binding"/>
    <property type="evidence" value="ECO:0007669"/>
    <property type="project" value="InterPro"/>
</dbReference>
<reference evidence="2" key="2">
    <citation type="submission" date="2023-05" db="EMBL/GenBank/DDBJ databases">
        <authorList>
            <consortium name="Lawrence Berkeley National Laboratory"/>
            <person name="Steindorff A."/>
            <person name="Hensen N."/>
            <person name="Bonometti L."/>
            <person name="Westerberg I."/>
            <person name="Brannstrom I.O."/>
            <person name="Guillou S."/>
            <person name="Cros-Aarteil S."/>
            <person name="Calhoun S."/>
            <person name="Haridas S."/>
            <person name="Kuo A."/>
            <person name="Mondo S."/>
            <person name="Pangilinan J."/>
            <person name="Riley R."/>
            <person name="Labutti K."/>
            <person name="Andreopoulos B."/>
            <person name="Lipzen A."/>
            <person name="Chen C."/>
            <person name="Yanf M."/>
            <person name="Daum C."/>
            <person name="Ng V."/>
            <person name="Clum A."/>
            <person name="Ohm R."/>
            <person name="Martin F."/>
            <person name="Silar P."/>
            <person name="Natvig D."/>
            <person name="Lalanne C."/>
            <person name="Gautier V."/>
            <person name="Ament-Velasquez S.L."/>
            <person name="Kruys A."/>
            <person name="Hutchinson M.I."/>
            <person name="Powell A.J."/>
            <person name="Barry K."/>
            <person name="Miller A.N."/>
            <person name="Grigoriev I.V."/>
            <person name="Debuchy R."/>
            <person name="Gladieux P."/>
            <person name="Thoren M.H."/>
            <person name="Johannesson H."/>
        </authorList>
    </citation>
    <scope>NUCLEOTIDE SEQUENCE</scope>
    <source>
        <strain evidence="2">CBS 123565</strain>
    </source>
</reference>
<keyword evidence="3" id="KW-1185">Reference proteome</keyword>
<dbReference type="AlphaFoldDB" id="A0AAN6UMV8"/>
<proteinExistence type="predicted"/>
<dbReference type="InterPro" id="IPR011009">
    <property type="entry name" value="Kinase-like_dom_sf"/>
</dbReference>
<dbReference type="GO" id="GO:0007165">
    <property type="term" value="P:signal transduction"/>
    <property type="evidence" value="ECO:0007669"/>
    <property type="project" value="TreeGrafter"/>
</dbReference>
<dbReference type="GO" id="GO:0004672">
    <property type="term" value="F:protein kinase activity"/>
    <property type="evidence" value="ECO:0007669"/>
    <property type="project" value="InterPro"/>
</dbReference>
<protein>
    <recommendedName>
        <fullName evidence="1">Protein kinase domain-containing protein</fullName>
    </recommendedName>
</protein>
<feature type="domain" description="Protein kinase" evidence="1">
    <location>
        <begin position="45"/>
        <end position="282"/>
    </location>
</feature>
<evidence type="ECO:0000259" key="1">
    <source>
        <dbReference type="PROSITE" id="PS50011"/>
    </source>
</evidence>
<dbReference type="Gene3D" id="1.10.510.10">
    <property type="entry name" value="Transferase(Phosphotransferase) domain 1"/>
    <property type="match status" value="1"/>
</dbReference>
<dbReference type="InterPro" id="IPR000719">
    <property type="entry name" value="Prot_kinase_dom"/>
</dbReference>